<gene>
    <name evidence="1" type="ORF">BT96DRAFT_767866</name>
</gene>
<dbReference type="OrthoDB" id="7691805at2759"/>
<reference evidence="1" key="1">
    <citation type="journal article" date="2019" name="Environ. Microbiol.">
        <title>Fungal ecological strategies reflected in gene transcription - a case study of two litter decomposers.</title>
        <authorList>
            <person name="Barbi F."/>
            <person name="Kohler A."/>
            <person name="Barry K."/>
            <person name="Baskaran P."/>
            <person name="Daum C."/>
            <person name="Fauchery L."/>
            <person name="Ihrmark K."/>
            <person name="Kuo A."/>
            <person name="LaButti K."/>
            <person name="Lipzen A."/>
            <person name="Morin E."/>
            <person name="Grigoriev I.V."/>
            <person name="Henrissat B."/>
            <person name="Lindahl B."/>
            <person name="Martin F."/>
        </authorList>
    </citation>
    <scope>NUCLEOTIDE SEQUENCE</scope>
    <source>
        <strain evidence="1">JB14</strain>
    </source>
</reference>
<evidence type="ECO:0000313" key="1">
    <source>
        <dbReference type="EMBL" id="KAE9393256.1"/>
    </source>
</evidence>
<sequence length="67" mass="7712">MLHNTGLPKSLWAECICHVVWLKNWTLTQALKGKTLYKATFKRKPNMANVPDWGAQVFVLKKTKSKL</sequence>
<feature type="non-terminal residue" evidence="1">
    <location>
        <position position="67"/>
    </location>
</feature>
<keyword evidence="2" id="KW-1185">Reference proteome</keyword>
<proteinExistence type="predicted"/>
<organism evidence="1 2">
    <name type="scientific">Gymnopus androsaceus JB14</name>
    <dbReference type="NCBI Taxonomy" id="1447944"/>
    <lineage>
        <taxon>Eukaryota</taxon>
        <taxon>Fungi</taxon>
        <taxon>Dikarya</taxon>
        <taxon>Basidiomycota</taxon>
        <taxon>Agaricomycotina</taxon>
        <taxon>Agaricomycetes</taxon>
        <taxon>Agaricomycetidae</taxon>
        <taxon>Agaricales</taxon>
        <taxon>Marasmiineae</taxon>
        <taxon>Omphalotaceae</taxon>
        <taxon>Gymnopus</taxon>
    </lineage>
</organism>
<evidence type="ECO:0008006" key="3">
    <source>
        <dbReference type="Google" id="ProtNLM"/>
    </source>
</evidence>
<name>A0A6A4H642_9AGAR</name>
<dbReference type="Proteomes" id="UP000799118">
    <property type="component" value="Unassembled WGS sequence"/>
</dbReference>
<evidence type="ECO:0000313" key="2">
    <source>
        <dbReference type="Proteomes" id="UP000799118"/>
    </source>
</evidence>
<dbReference type="AlphaFoldDB" id="A0A6A4H642"/>
<dbReference type="EMBL" id="ML769577">
    <property type="protein sequence ID" value="KAE9393256.1"/>
    <property type="molecule type" value="Genomic_DNA"/>
</dbReference>
<accession>A0A6A4H642</accession>
<protein>
    <recommendedName>
        <fullName evidence="3">Copia protein</fullName>
    </recommendedName>
</protein>